<dbReference type="CDD" id="cd00130">
    <property type="entry name" value="PAS"/>
    <property type="match status" value="1"/>
</dbReference>
<evidence type="ECO:0000256" key="2">
    <source>
        <dbReference type="ARBA" id="ARBA00012528"/>
    </source>
</evidence>
<dbReference type="PANTHER" id="PTHR45138:SF9">
    <property type="entry name" value="DIGUANYLATE CYCLASE DGCM-RELATED"/>
    <property type="match status" value="1"/>
</dbReference>
<dbReference type="SUPFAM" id="SSF55073">
    <property type="entry name" value="Nucleotide cyclase"/>
    <property type="match status" value="1"/>
</dbReference>
<evidence type="ECO:0000259" key="6">
    <source>
        <dbReference type="PROSITE" id="PS50113"/>
    </source>
</evidence>
<dbReference type="Proteomes" id="UP000304864">
    <property type="component" value="Chromosome"/>
</dbReference>
<dbReference type="PROSITE" id="PS50112">
    <property type="entry name" value="PAS"/>
    <property type="match status" value="1"/>
</dbReference>
<evidence type="ECO:0000256" key="4">
    <source>
        <dbReference type="SAM" id="Phobius"/>
    </source>
</evidence>
<dbReference type="PANTHER" id="PTHR45138">
    <property type="entry name" value="REGULATORY COMPONENTS OF SENSORY TRANSDUCTION SYSTEM"/>
    <property type="match status" value="1"/>
</dbReference>
<dbReference type="EMBL" id="CP040602">
    <property type="protein sequence ID" value="QCU90064.1"/>
    <property type="molecule type" value="Genomic_DNA"/>
</dbReference>
<organism evidence="8 9">
    <name type="scientific">Thiomicrorhabdus sediminis</name>
    <dbReference type="NCBI Taxonomy" id="2580412"/>
    <lineage>
        <taxon>Bacteria</taxon>
        <taxon>Pseudomonadati</taxon>
        <taxon>Pseudomonadota</taxon>
        <taxon>Gammaproteobacteria</taxon>
        <taxon>Thiotrichales</taxon>
        <taxon>Piscirickettsiaceae</taxon>
        <taxon>Thiomicrorhabdus</taxon>
    </lineage>
</organism>
<evidence type="ECO:0000313" key="8">
    <source>
        <dbReference type="EMBL" id="QCU90064.1"/>
    </source>
</evidence>
<dbReference type="NCBIfam" id="TIGR00229">
    <property type="entry name" value="sensory_box"/>
    <property type="match status" value="2"/>
</dbReference>
<evidence type="ECO:0000259" key="5">
    <source>
        <dbReference type="PROSITE" id="PS50112"/>
    </source>
</evidence>
<keyword evidence="4" id="KW-1133">Transmembrane helix</keyword>
<dbReference type="AlphaFoldDB" id="A0A4P9K4X7"/>
<evidence type="ECO:0000259" key="7">
    <source>
        <dbReference type="PROSITE" id="PS50887"/>
    </source>
</evidence>
<dbReference type="PROSITE" id="PS50113">
    <property type="entry name" value="PAC"/>
    <property type="match status" value="1"/>
</dbReference>
<dbReference type="Gene3D" id="3.30.450.20">
    <property type="entry name" value="PAS domain"/>
    <property type="match status" value="2"/>
</dbReference>
<dbReference type="InterPro" id="IPR000700">
    <property type="entry name" value="PAS-assoc_C"/>
</dbReference>
<gene>
    <name evidence="8" type="ORF">FE785_05155</name>
</gene>
<evidence type="ECO:0000256" key="1">
    <source>
        <dbReference type="ARBA" id="ARBA00001946"/>
    </source>
</evidence>
<feature type="domain" description="GGDEF" evidence="7">
    <location>
        <begin position="560"/>
        <end position="694"/>
    </location>
</feature>
<dbReference type="FunFam" id="3.30.70.270:FF:000001">
    <property type="entry name" value="Diguanylate cyclase domain protein"/>
    <property type="match status" value="1"/>
</dbReference>
<sequence>MQSDFLKYEASSSQFRHPLFYITVLMTVGFFSSQFWPETPIFDNVEAFLPYHSMLEMFSVTVSLMVFAIVWNSFNNDRSINLIFIAVTFLAVGVIDFFHSFSYFGMPDFFGENSTQKALIFWISARLIAAIMFLMVALMPWFNNSYENNKYLVLIGGVFVTGGVLLSGIHYPQWYPVFFVDGYGLTDFKIIIEYFIVVLHFATVALLLTKKDAVGVNFIWFACAVWLMALAELFFTLYSSVSDLYNLAGHVYKAVAYIMVFKALFLASITRPYKELEQRSVEKLLLTQYAVDNSGDLIYWLDYDGRILSVNDAVKQKLGVQADDMINSHIGRFESALVPDSWKQLREQFSEHHQLVLDGVHLCRNSEKFFSQVRIVFFKYRSQNYICLFIADITERKLALESLARKQEQLAQAQRITHIGSWEFNLESKETVWSEEVYHILQADEKVVKASFNNFLQYVHSDDRQRVIDHYQRCLTDYSPYHLVHRLQLLDGSSRYVETRAEMQRINGEPVSLIGTIQDITKERELEDQAYHDPLTGVYNRRFLDENIYSLIDNSVIKEQNLCYVIFDIDFFKEINDNYGHDFGDRVLKGVAEYLQRQVRDSDFVCRFGGEEFVVIFNDIEMPSGMERIEKIRHGVGNLQFINQIDDIVKVNLSGGMACTKIHGNDAKQLFELADQALYSAKRSGRNRLKLCDKSSLD</sequence>
<feature type="transmembrane region" description="Helical" evidence="4">
    <location>
        <begin position="216"/>
        <end position="238"/>
    </location>
</feature>
<dbReference type="OrthoDB" id="5645859at2"/>
<dbReference type="GO" id="GO:0052621">
    <property type="term" value="F:diguanylate cyclase activity"/>
    <property type="evidence" value="ECO:0007669"/>
    <property type="project" value="UniProtKB-EC"/>
</dbReference>
<accession>A0A4P9K4X7</accession>
<dbReference type="SUPFAM" id="SSF55785">
    <property type="entry name" value="PYP-like sensor domain (PAS domain)"/>
    <property type="match status" value="2"/>
</dbReference>
<evidence type="ECO:0000313" key="9">
    <source>
        <dbReference type="Proteomes" id="UP000304864"/>
    </source>
</evidence>
<dbReference type="Gene3D" id="3.30.70.270">
    <property type="match status" value="1"/>
</dbReference>
<dbReference type="InterPro" id="IPR000160">
    <property type="entry name" value="GGDEF_dom"/>
</dbReference>
<dbReference type="InterPro" id="IPR043128">
    <property type="entry name" value="Rev_trsase/Diguanyl_cyclase"/>
</dbReference>
<dbReference type="EC" id="2.7.7.65" evidence="2"/>
<feature type="transmembrane region" description="Helical" evidence="4">
    <location>
        <begin position="20"/>
        <end position="37"/>
    </location>
</feature>
<feature type="transmembrane region" description="Helical" evidence="4">
    <location>
        <begin position="250"/>
        <end position="269"/>
    </location>
</feature>
<name>A0A4P9K4X7_9GAMM</name>
<keyword evidence="9" id="KW-1185">Reference proteome</keyword>
<dbReference type="Pfam" id="PF00990">
    <property type="entry name" value="GGDEF"/>
    <property type="match status" value="1"/>
</dbReference>
<dbReference type="KEGG" id="thig:FE785_05155"/>
<dbReference type="Pfam" id="PF13426">
    <property type="entry name" value="PAS_9"/>
    <property type="match status" value="1"/>
</dbReference>
<reference evidence="8 9" key="1">
    <citation type="submission" date="2019-05" db="EMBL/GenBank/DDBJ databases">
        <title>Thiomicrorhabdus sediminis sp. nov, a novel sulfur-oxidizing bacterium isolated from coastal sediment.</title>
        <authorList>
            <person name="Liu X."/>
        </authorList>
    </citation>
    <scope>NUCLEOTIDE SEQUENCE [LARGE SCALE GENOMIC DNA]</scope>
    <source>
        <strain evidence="8 9">G1</strain>
    </source>
</reference>
<dbReference type="InterPro" id="IPR013655">
    <property type="entry name" value="PAS_fold_3"/>
</dbReference>
<dbReference type="Gene3D" id="2.10.70.100">
    <property type="match status" value="1"/>
</dbReference>
<feature type="transmembrane region" description="Helical" evidence="4">
    <location>
        <begin position="119"/>
        <end position="139"/>
    </location>
</feature>
<protein>
    <recommendedName>
        <fullName evidence="2">diguanylate cyclase</fullName>
        <ecNumber evidence="2">2.7.7.65</ecNumber>
    </recommendedName>
</protein>
<dbReference type="Pfam" id="PF17159">
    <property type="entry name" value="MASE3"/>
    <property type="match status" value="1"/>
</dbReference>
<feature type="transmembrane region" description="Helical" evidence="4">
    <location>
        <begin position="151"/>
        <end position="171"/>
    </location>
</feature>
<feature type="domain" description="PAS" evidence="5">
    <location>
        <begin position="290"/>
        <end position="359"/>
    </location>
</feature>
<keyword evidence="4" id="KW-0472">Membrane</keyword>
<dbReference type="SMART" id="SM00267">
    <property type="entry name" value="GGDEF"/>
    <property type="match status" value="1"/>
</dbReference>
<dbReference type="InterPro" id="IPR000014">
    <property type="entry name" value="PAS"/>
</dbReference>
<dbReference type="InterPro" id="IPR001610">
    <property type="entry name" value="PAC"/>
</dbReference>
<feature type="transmembrane region" description="Helical" evidence="4">
    <location>
        <begin position="81"/>
        <end position="99"/>
    </location>
</feature>
<feature type="transmembrane region" description="Helical" evidence="4">
    <location>
        <begin position="57"/>
        <end position="74"/>
    </location>
</feature>
<comment type="cofactor">
    <cofactor evidence="1">
        <name>Mg(2+)</name>
        <dbReference type="ChEBI" id="CHEBI:18420"/>
    </cofactor>
</comment>
<dbReference type="InterPro" id="IPR033425">
    <property type="entry name" value="MASE3"/>
</dbReference>
<dbReference type="RefSeq" id="WP_138564741.1">
    <property type="nucleotide sequence ID" value="NZ_CP040602.1"/>
</dbReference>
<comment type="catalytic activity">
    <reaction evidence="3">
        <text>2 GTP = 3',3'-c-di-GMP + 2 diphosphate</text>
        <dbReference type="Rhea" id="RHEA:24898"/>
        <dbReference type="ChEBI" id="CHEBI:33019"/>
        <dbReference type="ChEBI" id="CHEBI:37565"/>
        <dbReference type="ChEBI" id="CHEBI:58805"/>
        <dbReference type="EC" id="2.7.7.65"/>
    </reaction>
</comment>
<dbReference type="CDD" id="cd01949">
    <property type="entry name" value="GGDEF"/>
    <property type="match status" value="1"/>
</dbReference>
<dbReference type="SMART" id="SM00086">
    <property type="entry name" value="PAC"/>
    <property type="match status" value="1"/>
</dbReference>
<dbReference type="PROSITE" id="PS50887">
    <property type="entry name" value="GGDEF"/>
    <property type="match status" value="1"/>
</dbReference>
<dbReference type="InterPro" id="IPR035965">
    <property type="entry name" value="PAS-like_dom_sf"/>
</dbReference>
<dbReference type="InterPro" id="IPR029787">
    <property type="entry name" value="Nucleotide_cyclase"/>
</dbReference>
<evidence type="ECO:0000256" key="3">
    <source>
        <dbReference type="ARBA" id="ARBA00034247"/>
    </source>
</evidence>
<dbReference type="InterPro" id="IPR050469">
    <property type="entry name" value="Diguanylate_Cyclase"/>
</dbReference>
<feature type="domain" description="PAC" evidence="6">
    <location>
        <begin position="481"/>
        <end position="532"/>
    </location>
</feature>
<dbReference type="Pfam" id="PF08447">
    <property type="entry name" value="PAS_3"/>
    <property type="match status" value="1"/>
</dbReference>
<feature type="transmembrane region" description="Helical" evidence="4">
    <location>
        <begin position="191"/>
        <end position="209"/>
    </location>
</feature>
<proteinExistence type="predicted"/>
<dbReference type="NCBIfam" id="TIGR00254">
    <property type="entry name" value="GGDEF"/>
    <property type="match status" value="1"/>
</dbReference>
<keyword evidence="4" id="KW-0812">Transmembrane</keyword>
<dbReference type="SMART" id="SM00091">
    <property type="entry name" value="PAS"/>
    <property type="match status" value="2"/>
</dbReference>